<evidence type="ECO:0000256" key="1">
    <source>
        <dbReference type="SAM" id="Phobius"/>
    </source>
</evidence>
<organism evidence="2 3">
    <name type="scientific">Bowmanella dokdonensis</name>
    <dbReference type="NCBI Taxonomy" id="751969"/>
    <lineage>
        <taxon>Bacteria</taxon>
        <taxon>Pseudomonadati</taxon>
        <taxon>Pseudomonadota</taxon>
        <taxon>Gammaproteobacteria</taxon>
        <taxon>Alteromonadales</taxon>
        <taxon>Alteromonadaceae</taxon>
        <taxon>Bowmanella</taxon>
    </lineage>
</organism>
<feature type="transmembrane region" description="Helical" evidence="1">
    <location>
        <begin position="100"/>
        <end position="118"/>
    </location>
</feature>
<keyword evidence="3" id="KW-1185">Reference proteome</keyword>
<protein>
    <submittedName>
        <fullName evidence="2">Zinc ribbon domain-containing protein</fullName>
    </submittedName>
</protein>
<comment type="caution">
    <text evidence="2">The sequence shown here is derived from an EMBL/GenBank/DDBJ whole genome shotgun (WGS) entry which is preliminary data.</text>
</comment>
<evidence type="ECO:0000313" key="2">
    <source>
        <dbReference type="EMBL" id="MBN7826920.1"/>
    </source>
</evidence>
<evidence type="ECO:0000313" key="3">
    <source>
        <dbReference type="Proteomes" id="UP000664654"/>
    </source>
</evidence>
<keyword evidence="1" id="KW-0472">Membrane</keyword>
<proteinExistence type="predicted"/>
<name>A0A939IQG5_9ALTE</name>
<feature type="transmembrane region" description="Helical" evidence="1">
    <location>
        <begin position="50"/>
        <end position="70"/>
    </location>
</feature>
<keyword evidence="1" id="KW-1133">Transmembrane helix</keyword>
<accession>A0A939IQG5</accession>
<keyword evidence="1" id="KW-0812">Transmembrane</keyword>
<dbReference type="AlphaFoldDB" id="A0A939IQG5"/>
<reference evidence="2" key="1">
    <citation type="submission" date="2021-03" db="EMBL/GenBank/DDBJ databases">
        <title>novel species isolated from a fishpond in China.</title>
        <authorList>
            <person name="Lu H."/>
            <person name="Cai Z."/>
        </authorList>
    </citation>
    <scope>NUCLEOTIDE SEQUENCE</scope>
    <source>
        <strain evidence="2">JCM 30855</strain>
    </source>
</reference>
<sequence>MALIDCPSCNKKISDKASQCQHCGFAIGKASDEDILRKQRLQKFKKTQSIQTQSMVAMLMFVAGFAILYWGDSAPSEFECEFALNLIKNGGPLCLWHGQLQYNLAIGCSLIGFVWYVVNRVRLIFIRKSD</sequence>
<dbReference type="Proteomes" id="UP000664654">
    <property type="component" value="Unassembled WGS sequence"/>
</dbReference>
<dbReference type="EMBL" id="JAFKCV010000011">
    <property type="protein sequence ID" value="MBN7826920.1"/>
    <property type="molecule type" value="Genomic_DNA"/>
</dbReference>
<dbReference type="RefSeq" id="WP_206575028.1">
    <property type="nucleotide sequence ID" value="NZ_JAFKCV010000011.1"/>
</dbReference>
<gene>
    <name evidence="2" type="ORF">J0A66_16915</name>
</gene>